<dbReference type="OrthoDB" id="9799319at2"/>
<accession>A0A4Z1AJA1</accession>
<dbReference type="InterPro" id="IPR009057">
    <property type="entry name" value="Homeodomain-like_sf"/>
</dbReference>
<dbReference type="SUPFAM" id="SSF46689">
    <property type="entry name" value="Homeodomain-like"/>
    <property type="match status" value="1"/>
</dbReference>
<dbReference type="EMBL" id="RQHS01000026">
    <property type="protein sequence ID" value="TGM95203.1"/>
    <property type="molecule type" value="Genomic_DNA"/>
</dbReference>
<gene>
    <name evidence="6" type="ORF">EHR06_19045</name>
</gene>
<organism evidence="6 7">
    <name type="scientific">Leptospira dzoumogneensis</name>
    <dbReference type="NCBI Taxonomy" id="2484904"/>
    <lineage>
        <taxon>Bacteria</taxon>
        <taxon>Pseudomonadati</taxon>
        <taxon>Spirochaetota</taxon>
        <taxon>Spirochaetia</taxon>
        <taxon>Leptospirales</taxon>
        <taxon>Leptospiraceae</taxon>
        <taxon>Leptospira</taxon>
    </lineage>
</organism>
<dbReference type="GO" id="GO:0043565">
    <property type="term" value="F:sequence-specific DNA binding"/>
    <property type="evidence" value="ECO:0007669"/>
    <property type="project" value="InterPro"/>
</dbReference>
<evidence type="ECO:0000256" key="2">
    <source>
        <dbReference type="ARBA" id="ARBA00023125"/>
    </source>
</evidence>
<dbReference type="PANTHER" id="PTHR43280:SF29">
    <property type="entry name" value="ARAC-FAMILY TRANSCRIPTIONAL REGULATOR"/>
    <property type="match status" value="1"/>
</dbReference>
<keyword evidence="7" id="KW-1185">Reference proteome</keyword>
<keyword evidence="3" id="KW-0804">Transcription</keyword>
<evidence type="ECO:0000256" key="1">
    <source>
        <dbReference type="ARBA" id="ARBA00023015"/>
    </source>
</evidence>
<dbReference type="AlphaFoldDB" id="A0A4Z1AJA1"/>
<dbReference type="Gene3D" id="1.10.10.60">
    <property type="entry name" value="Homeodomain-like"/>
    <property type="match status" value="2"/>
</dbReference>
<dbReference type="GO" id="GO:0003700">
    <property type="term" value="F:DNA-binding transcription factor activity"/>
    <property type="evidence" value="ECO:0007669"/>
    <property type="project" value="InterPro"/>
</dbReference>
<feature type="transmembrane region" description="Helical" evidence="4">
    <location>
        <begin position="106"/>
        <end position="124"/>
    </location>
</feature>
<feature type="transmembrane region" description="Helical" evidence="4">
    <location>
        <begin position="209"/>
        <end position="225"/>
    </location>
</feature>
<keyword evidence="1" id="KW-0805">Transcription regulation</keyword>
<dbReference type="Proteomes" id="UP000297241">
    <property type="component" value="Unassembled WGS sequence"/>
</dbReference>
<dbReference type="InterPro" id="IPR018060">
    <property type="entry name" value="HTH_AraC"/>
</dbReference>
<feature type="transmembrane region" description="Helical" evidence="4">
    <location>
        <begin position="60"/>
        <end position="79"/>
    </location>
</feature>
<feature type="domain" description="HTH araC/xylS-type" evidence="5">
    <location>
        <begin position="258"/>
        <end position="360"/>
    </location>
</feature>
<sequence length="363" mass="42053">MEGLIEKITIISGSLSLFLFLGEGISKEKYPWRLYLIVIYLSHSFFMLLGWAIFSGHKDYAATLIYFAGPIMFCHAWALPRSLRCISNLATLEELKRDFASVIKDFFPCLISFAIILPTYFINYDHRFEFLNVVTSGTNSKSVSLIPPLVLISAILYQIYGLGVTYFRSRNFLLGMQGRIIRIVSGLLIIRSLFGFAERAVSKTSYLDLHILSSGIIIPLFFLLYKRYISYQLRKGYEIQKPYKQSRLNEIDLDELEERLQMIMQRDRIYTEESITLADLAKYADVTVHQLSEYLNVKKGISFRNYINEWRVNLACEMLKTKPEMSILDIAYECGFKAKSSFHLAFQKHTGMHPKKFRAAIDF</sequence>
<evidence type="ECO:0000259" key="5">
    <source>
        <dbReference type="PROSITE" id="PS01124"/>
    </source>
</evidence>
<keyword evidence="4" id="KW-0472">Membrane</keyword>
<evidence type="ECO:0000313" key="7">
    <source>
        <dbReference type="Proteomes" id="UP000297241"/>
    </source>
</evidence>
<proteinExistence type="predicted"/>
<evidence type="ECO:0000313" key="6">
    <source>
        <dbReference type="EMBL" id="TGM95203.1"/>
    </source>
</evidence>
<dbReference type="Pfam" id="PF12833">
    <property type="entry name" value="HTH_18"/>
    <property type="match status" value="1"/>
</dbReference>
<keyword evidence="4" id="KW-1133">Transmembrane helix</keyword>
<feature type="transmembrane region" description="Helical" evidence="4">
    <location>
        <begin position="144"/>
        <end position="167"/>
    </location>
</feature>
<dbReference type="PANTHER" id="PTHR43280">
    <property type="entry name" value="ARAC-FAMILY TRANSCRIPTIONAL REGULATOR"/>
    <property type="match status" value="1"/>
</dbReference>
<dbReference type="SMART" id="SM00342">
    <property type="entry name" value="HTH_ARAC"/>
    <property type="match status" value="1"/>
</dbReference>
<feature type="transmembrane region" description="Helical" evidence="4">
    <location>
        <begin position="34"/>
        <end position="54"/>
    </location>
</feature>
<name>A0A4Z1AJA1_9LEPT</name>
<feature type="transmembrane region" description="Helical" evidence="4">
    <location>
        <begin position="179"/>
        <end position="197"/>
    </location>
</feature>
<evidence type="ECO:0000256" key="3">
    <source>
        <dbReference type="ARBA" id="ARBA00023163"/>
    </source>
</evidence>
<dbReference type="PROSITE" id="PS01124">
    <property type="entry name" value="HTH_ARAC_FAMILY_2"/>
    <property type="match status" value="1"/>
</dbReference>
<protein>
    <submittedName>
        <fullName evidence="6">AraC family transcriptional regulator</fullName>
    </submittedName>
</protein>
<evidence type="ECO:0000256" key="4">
    <source>
        <dbReference type="SAM" id="Phobius"/>
    </source>
</evidence>
<comment type="caution">
    <text evidence="6">The sequence shown here is derived from an EMBL/GenBank/DDBJ whole genome shotgun (WGS) entry which is preliminary data.</text>
</comment>
<keyword evidence="4" id="KW-0812">Transmembrane</keyword>
<keyword evidence="2" id="KW-0238">DNA-binding</keyword>
<reference evidence="6" key="1">
    <citation type="journal article" date="2019" name="PLoS Negl. Trop. Dis.">
        <title>Revisiting the worldwide diversity of Leptospira species in the environment.</title>
        <authorList>
            <person name="Vincent A.T."/>
            <person name="Schiettekatte O."/>
            <person name="Bourhy P."/>
            <person name="Veyrier F.J."/>
            <person name="Picardeau M."/>
        </authorList>
    </citation>
    <scope>NUCLEOTIDE SEQUENCE [LARGE SCALE GENOMIC DNA]</scope>
    <source>
        <strain evidence="6">201601113</strain>
    </source>
</reference>